<evidence type="ECO:0000256" key="1">
    <source>
        <dbReference type="SAM" id="SignalP"/>
    </source>
</evidence>
<feature type="signal peptide" evidence="1">
    <location>
        <begin position="1"/>
        <end position="22"/>
    </location>
</feature>
<reference evidence="2 3" key="1">
    <citation type="submission" date="2022-12" db="EMBL/GenBank/DDBJ databases">
        <title>Chromosome-level genome of Tegillarca granosa.</title>
        <authorList>
            <person name="Kim J."/>
        </authorList>
    </citation>
    <scope>NUCLEOTIDE SEQUENCE [LARGE SCALE GENOMIC DNA]</scope>
    <source>
        <strain evidence="2">Teg-2019</strain>
        <tissue evidence="2">Adductor muscle</tissue>
    </source>
</reference>
<feature type="chain" id="PRO_5047051716" evidence="1">
    <location>
        <begin position="23"/>
        <end position="72"/>
    </location>
</feature>
<gene>
    <name evidence="2" type="ORF">KUTeg_008948</name>
</gene>
<keyword evidence="1" id="KW-0732">Signal</keyword>
<comment type="caution">
    <text evidence="2">The sequence shown here is derived from an EMBL/GenBank/DDBJ whole genome shotgun (WGS) entry which is preliminary data.</text>
</comment>
<evidence type="ECO:0000313" key="3">
    <source>
        <dbReference type="Proteomes" id="UP001217089"/>
    </source>
</evidence>
<keyword evidence="3" id="KW-1185">Reference proteome</keyword>
<sequence length="72" mass="8417">MRFITAAILMAIVICQLQEVYTVKEKNMLKSLLQREKRSCLAKYRQCEAQQCCSGLTCTRTQDRFGHSYYCL</sequence>
<proteinExistence type="predicted"/>
<dbReference type="Proteomes" id="UP001217089">
    <property type="component" value="Unassembled WGS sequence"/>
</dbReference>
<name>A0ABQ9FD31_TEGGR</name>
<protein>
    <submittedName>
        <fullName evidence="2">Uncharacterized protein</fullName>
    </submittedName>
</protein>
<evidence type="ECO:0000313" key="2">
    <source>
        <dbReference type="EMBL" id="KAJ8314387.1"/>
    </source>
</evidence>
<accession>A0ABQ9FD31</accession>
<dbReference type="EMBL" id="JARBDR010000342">
    <property type="protein sequence ID" value="KAJ8314387.1"/>
    <property type="molecule type" value="Genomic_DNA"/>
</dbReference>
<organism evidence="2 3">
    <name type="scientific">Tegillarca granosa</name>
    <name type="common">Malaysian cockle</name>
    <name type="synonym">Anadara granosa</name>
    <dbReference type="NCBI Taxonomy" id="220873"/>
    <lineage>
        <taxon>Eukaryota</taxon>
        <taxon>Metazoa</taxon>
        <taxon>Spiralia</taxon>
        <taxon>Lophotrochozoa</taxon>
        <taxon>Mollusca</taxon>
        <taxon>Bivalvia</taxon>
        <taxon>Autobranchia</taxon>
        <taxon>Pteriomorphia</taxon>
        <taxon>Arcoida</taxon>
        <taxon>Arcoidea</taxon>
        <taxon>Arcidae</taxon>
        <taxon>Tegillarca</taxon>
    </lineage>
</organism>